<protein>
    <submittedName>
        <fullName evidence="2">Uncharacterized protein</fullName>
    </submittedName>
</protein>
<evidence type="ECO:0000256" key="1">
    <source>
        <dbReference type="SAM" id="MobiDB-lite"/>
    </source>
</evidence>
<dbReference type="Proteomes" id="UP000604825">
    <property type="component" value="Unassembled WGS sequence"/>
</dbReference>
<dbReference type="AlphaFoldDB" id="A0A811NDQ5"/>
<keyword evidence="3" id="KW-1185">Reference proteome</keyword>
<evidence type="ECO:0000313" key="3">
    <source>
        <dbReference type="Proteomes" id="UP000604825"/>
    </source>
</evidence>
<feature type="region of interest" description="Disordered" evidence="1">
    <location>
        <begin position="86"/>
        <end position="116"/>
    </location>
</feature>
<gene>
    <name evidence="2" type="ORF">NCGR_LOCUS13783</name>
</gene>
<evidence type="ECO:0000313" key="2">
    <source>
        <dbReference type="EMBL" id="CAD6220234.1"/>
    </source>
</evidence>
<proteinExistence type="predicted"/>
<dbReference type="EMBL" id="CAJGYO010000003">
    <property type="protein sequence ID" value="CAD6220234.1"/>
    <property type="molecule type" value="Genomic_DNA"/>
</dbReference>
<reference evidence="2" key="1">
    <citation type="submission" date="2020-10" db="EMBL/GenBank/DDBJ databases">
        <authorList>
            <person name="Han B."/>
            <person name="Lu T."/>
            <person name="Zhao Q."/>
            <person name="Huang X."/>
            <person name="Zhao Y."/>
        </authorList>
    </citation>
    <scope>NUCLEOTIDE SEQUENCE</scope>
</reference>
<comment type="caution">
    <text evidence="2">The sequence shown here is derived from an EMBL/GenBank/DDBJ whole genome shotgun (WGS) entry which is preliminary data.</text>
</comment>
<name>A0A811NDQ5_9POAL</name>
<organism evidence="2 3">
    <name type="scientific">Miscanthus lutarioriparius</name>
    <dbReference type="NCBI Taxonomy" id="422564"/>
    <lineage>
        <taxon>Eukaryota</taxon>
        <taxon>Viridiplantae</taxon>
        <taxon>Streptophyta</taxon>
        <taxon>Embryophyta</taxon>
        <taxon>Tracheophyta</taxon>
        <taxon>Spermatophyta</taxon>
        <taxon>Magnoliopsida</taxon>
        <taxon>Liliopsida</taxon>
        <taxon>Poales</taxon>
        <taxon>Poaceae</taxon>
        <taxon>PACMAD clade</taxon>
        <taxon>Panicoideae</taxon>
        <taxon>Andropogonodae</taxon>
        <taxon>Andropogoneae</taxon>
        <taxon>Saccharinae</taxon>
        <taxon>Miscanthus</taxon>
    </lineage>
</organism>
<sequence length="212" mass="22933">MASSGTRAVAAAALLFSFSAVVFLFLLLQAPPPGLGLTADLLASALDRFLDGRGGLLELATRRNMILLCHAILLLILRDAGVLGAPASRRSRSRPGEATAAPARPRATRSPAAAQGEEAAAVATKQIVVVESARDDDDDLLDRHDRDAVVEPLEHPTAIAADDAKRMDDQTAGMEMEMELADDRTFEEFIKSQRRKMRQESLHYQAIATCYH</sequence>
<feature type="compositionally biased region" description="Low complexity" evidence="1">
    <location>
        <begin position="98"/>
        <end position="116"/>
    </location>
</feature>
<accession>A0A811NDQ5</accession>